<evidence type="ECO:0000256" key="3">
    <source>
        <dbReference type="ARBA" id="ARBA00022837"/>
    </source>
</evidence>
<dbReference type="STRING" id="385682.SAMN05444380_11033"/>
<dbReference type="RefSeq" id="WP_010527165.1">
    <property type="nucleotide sequence ID" value="NZ_AFSL01000035.1"/>
</dbReference>
<dbReference type="OrthoDB" id="9762711at2"/>
<dbReference type="Proteomes" id="UP000181976">
    <property type="component" value="Unassembled WGS sequence"/>
</dbReference>
<dbReference type="PROSITE" id="PS51257">
    <property type="entry name" value="PROKAR_LIPOPROTEIN"/>
    <property type="match status" value="1"/>
</dbReference>
<evidence type="ECO:0000256" key="2">
    <source>
        <dbReference type="ARBA" id="ARBA00011245"/>
    </source>
</evidence>
<dbReference type="EMBL" id="FONA01000010">
    <property type="protein sequence ID" value="SFE35870.1"/>
    <property type="molecule type" value="Genomic_DNA"/>
</dbReference>
<keyword evidence="4" id="KW-0732">Signal</keyword>
<sequence>MQKLTKVLILLLLPAVLLSCSKAEQTIPQPDLTQYVDPYIGTGYHGHVFWGANVPFGAVQPGPTNYVKGWDWCSGYHYSDSIVVYAPIKLLFHFLIYNEWIKVIDLAIESLIITTAFTFFQGLVLYHTIKPKLSFLESDLPLEKRFGHIEEKENINAEKFDIARFIKSLENDFIVTYKSNTTIKVRDKIRIFKNNSGAAIYIDKANNQLKIYAFPLIGGYKKGIKNAGKMVKKLKPKFRNRPVKLFRALI</sequence>
<reference evidence="6 7" key="1">
    <citation type="submission" date="2016-10" db="EMBL/GenBank/DDBJ databases">
        <authorList>
            <person name="de Groot N.N."/>
        </authorList>
    </citation>
    <scope>NUCLEOTIDE SEQUENCE [LARGE SCALE GENOMIC DNA]</scope>
    <source>
        <strain evidence="6 7">DSM 19012</strain>
    </source>
</reference>
<protein>
    <recommendedName>
        <fullName evidence="5">Glycosyl hydrolase family 92 N-terminal domain-containing protein</fullName>
    </recommendedName>
</protein>
<feature type="chain" id="PRO_5010169450" description="Glycosyl hydrolase family 92 N-terminal domain-containing protein" evidence="4">
    <location>
        <begin position="24"/>
        <end position="250"/>
    </location>
</feature>
<dbReference type="GO" id="GO:0030246">
    <property type="term" value="F:carbohydrate binding"/>
    <property type="evidence" value="ECO:0007669"/>
    <property type="project" value="InterPro"/>
</dbReference>
<feature type="signal peptide" evidence="4">
    <location>
        <begin position="1"/>
        <end position="23"/>
    </location>
</feature>
<evidence type="ECO:0000313" key="6">
    <source>
        <dbReference type="EMBL" id="SFE35870.1"/>
    </source>
</evidence>
<comment type="subunit">
    <text evidence="2">Monomer.</text>
</comment>
<dbReference type="Gene3D" id="2.70.98.10">
    <property type="match status" value="1"/>
</dbReference>
<organism evidence="6 7">
    <name type="scientific">Thermophagus xiamenensis</name>
    <dbReference type="NCBI Taxonomy" id="385682"/>
    <lineage>
        <taxon>Bacteria</taxon>
        <taxon>Pseudomonadati</taxon>
        <taxon>Bacteroidota</taxon>
        <taxon>Bacteroidia</taxon>
        <taxon>Marinilabiliales</taxon>
        <taxon>Marinilabiliaceae</taxon>
        <taxon>Thermophagus</taxon>
    </lineage>
</organism>
<evidence type="ECO:0000256" key="1">
    <source>
        <dbReference type="ARBA" id="ARBA00001913"/>
    </source>
</evidence>
<dbReference type="InterPro" id="IPR014718">
    <property type="entry name" value="GH-type_carb-bd"/>
</dbReference>
<comment type="cofactor">
    <cofactor evidence="1">
        <name>Ca(2+)</name>
        <dbReference type="ChEBI" id="CHEBI:29108"/>
    </cofactor>
</comment>
<evidence type="ECO:0000256" key="4">
    <source>
        <dbReference type="SAM" id="SignalP"/>
    </source>
</evidence>
<dbReference type="InterPro" id="IPR041371">
    <property type="entry name" value="GH92_N"/>
</dbReference>
<keyword evidence="3" id="KW-0106">Calcium</keyword>
<dbReference type="AlphaFoldDB" id="A0A1I1ZZG7"/>
<dbReference type="Pfam" id="PF17678">
    <property type="entry name" value="Glyco_hydro_92N"/>
    <property type="match status" value="1"/>
</dbReference>
<keyword evidence="7" id="KW-1185">Reference proteome</keyword>
<proteinExistence type="predicted"/>
<accession>A0A1I1ZZG7</accession>
<name>A0A1I1ZZG7_9BACT</name>
<evidence type="ECO:0000259" key="5">
    <source>
        <dbReference type="Pfam" id="PF17678"/>
    </source>
</evidence>
<dbReference type="eggNOG" id="COG3537">
    <property type="taxonomic scope" value="Bacteria"/>
</dbReference>
<evidence type="ECO:0000313" key="7">
    <source>
        <dbReference type="Proteomes" id="UP000181976"/>
    </source>
</evidence>
<gene>
    <name evidence="6" type="ORF">SAMN05444380_11033</name>
</gene>
<feature type="domain" description="Glycosyl hydrolase family 92 N-terminal" evidence="5">
    <location>
        <begin position="35"/>
        <end position="83"/>
    </location>
</feature>
<dbReference type="InParanoid" id="A0A1I1ZZG7"/>